<organism evidence="1 2">
    <name type="scientific">Gemmobacter lanyuensis</name>
    <dbReference type="NCBI Taxonomy" id="1054497"/>
    <lineage>
        <taxon>Bacteria</taxon>
        <taxon>Pseudomonadati</taxon>
        <taxon>Pseudomonadota</taxon>
        <taxon>Alphaproteobacteria</taxon>
        <taxon>Rhodobacterales</taxon>
        <taxon>Paracoccaceae</taxon>
        <taxon>Gemmobacter</taxon>
    </lineage>
</organism>
<evidence type="ECO:0000313" key="1">
    <source>
        <dbReference type="EMBL" id="GGW46192.1"/>
    </source>
</evidence>
<accession>A0A918MQ47</accession>
<dbReference type="AlphaFoldDB" id="A0A918MQ47"/>
<evidence type="ECO:0000313" key="2">
    <source>
        <dbReference type="Proteomes" id="UP000628984"/>
    </source>
</evidence>
<sequence>MEHHGRGHRMTVHKQSVSFTDAAFAFARELVEAGEYPNVSAAVSGEMARAKAARERERTLLEAEVQRRLALPPDQWEPVAALGTFTSSARDHLARLKSAQETGMKS</sequence>
<reference evidence="1" key="1">
    <citation type="journal article" date="2014" name="Int. J. Syst. Evol. Microbiol.">
        <title>Complete genome sequence of Corynebacterium casei LMG S-19264T (=DSM 44701T), isolated from a smear-ripened cheese.</title>
        <authorList>
            <consortium name="US DOE Joint Genome Institute (JGI-PGF)"/>
            <person name="Walter F."/>
            <person name="Albersmeier A."/>
            <person name="Kalinowski J."/>
            <person name="Ruckert C."/>
        </authorList>
    </citation>
    <scope>NUCLEOTIDE SEQUENCE</scope>
    <source>
        <strain evidence="1">KCTC 23714</strain>
    </source>
</reference>
<proteinExistence type="predicted"/>
<keyword evidence="2" id="KW-1185">Reference proteome</keyword>
<evidence type="ECO:0008006" key="3">
    <source>
        <dbReference type="Google" id="ProtNLM"/>
    </source>
</evidence>
<name>A0A918MQ47_9RHOB</name>
<reference evidence="1" key="2">
    <citation type="submission" date="2020-09" db="EMBL/GenBank/DDBJ databases">
        <authorList>
            <person name="Sun Q."/>
            <person name="Kim S."/>
        </authorList>
    </citation>
    <scope>NUCLEOTIDE SEQUENCE</scope>
    <source>
        <strain evidence="1">KCTC 23714</strain>
    </source>
</reference>
<comment type="caution">
    <text evidence="1">The sequence shown here is derived from an EMBL/GenBank/DDBJ whole genome shotgun (WGS) entry which is preliminary data.</text>
</comment>
<dbReference type="Proteomes" id="UP000628984">
    <property type="component" value="Unassembled WGS sequence"/>
</dbReference>
<dbReference type="EMBL" id="BMYQ01000023">
    <property type="protein sequence ID" value="GGW46192.1"/>
    <property type="molecule type" value="Genomic_DNA"/>
</dbReference>
<protein>
    <recommendedName>
        <fullName evidence="3">Type II toxin-antitoxin system ParD family antitoxin</fullName>
    </recommendedName>
</protein>
<gene>
    <name evidence="1" type="ORF">GCM10011452_37740</name>
</gene>